<keyword evidence="1" id="KW-0732">Signal</keyword>
<dbReference type="EMBL" id="CP062222">
    <property type="protein sequence ID" value="QTC90090.1"/>
    <property type="molecule type" value="Genomic_DNA"/>
</dbReference>
<sequence>MKLFTASALAGAAALALMASAGAASAQDATVTVNAAVTSDYVFRGFSQTDESPAVQAGVDVTVGSFYAGAWASNVDFGDNTEAEIDVYGGFRGETAGYAWDVGVVTYLYAPGANQDYDYVELKLAGSRAFGPVTAGAAVYFSPDFFGADKNATYAELNAAYATSITGLSVSGAIGEQWLDVSDDYATWNLGATYAFAGTPLALDVRYSDTDVDNPAIPASDGRIFATLKATF</sequence>
<evidence type="ECO:0000313" key="2">
    <source>
        <dbReference type="EMBL" id="QTC90090.1"/>
    </source>
</evidence>
<feature type="chain" id="PRO_5037494141" description="Porin" evidence="1">
    <location>
        <begin position="27"/>
        <end position="232"/>
    </location>
</feature>
<dbReference type="InterPro" id="IPR010239">
    <property type="entry name" value="CHP02001"/>
</dbReference>
<proteinExistence type="predicted"/>
<dbReference type="AlphaFoldDB" id="A0A975C1J6"/>
<dbReference type="NCBIfam" id="TIGR02001">
    <property type="entry name" value="gcw_chp"/>
    <property type="match status" value="1"/>
</dbReference>
<evidence type="ECO:0000313" key="3">
    <source>
        <dbReference type="Proteomes" id="UP000663918"/>
    </source>
</evidence>
<protein>
    <recommendedName>
        <fullName evidence="4">Porin</fullName>
    </recommendedName>
</protein>
<dbReference type="KEGG" id="bgoe:IFJ75_12430"/>
<dbReference type="RefSeq" id="WP_207868507.1">
    <property type="nucleotide sequence ID" value="NZ_CP062222.1"/>
</dbReference>
<name>A0A975C1J6_9CAUL</name>
<dbReference type="Pfam" id="PF09694">
    <property type="entry name" value="Gcw_chp"/>
    <property type="match status" value="1"/>
</dbReference>
<dbReference type="Proteomes" id="UP000663918">
    <property type="component" value="Chromosome"/>
</dbReference>
<evidence type="ECO:0000256" key="1">
    <source>
        <dbReference type="SAM" id="SignalP"/>
    </source>
</evidence>
<gene>
    <name evidence="2" type="ORF">IFJ75_12430</name>
</gene>
<reference evidence="2" key="1">
    <citation type="submission" date="2020-09" db="EMBL/GenBank/DDBJ databases">
        <title>Brevundimonas sp. LVF2 isolated from a puddle in Goettingen, Germany.</title>
        <authorList>
            <person name="Friedrich I."/>
            <person name="Klassen A."/>
            <person name="Hannes N."/>
            <person name="Schneider D."/>
            <person name="Hertel R."/>
            <person name="Daniel R."/>
        </authorList>
    </citation>
    <scope>NUCLEOTIDE SEQUENCE</scope>
    <source>
        <strain evidence="2">LVF2</strain>
    </source>
</reference>
<organism evidence="2 3">
    <name type="scientific">Brevundimonas goettingensis</name>
    <dbReference type="NCBI Taxonomy" id="2774190"/>
    <lineage>
        <taxon>Bacteria</taxon>
        <taxon>Pseudomonadati</taxon>
        <taxon>Pseudomonadota</taxon>
        <taxon>Alphaproteobacteria</taxon>
        <taxon>Caulobacterales</taxon>
        <taxon>Caulobacteraceae</taxon>
        <taxon>Brevundimonas</taxon>
    </lineage>
</organism>
<evidence type="ECO:0008006" key="4">
    <source>
        <dbReference type="Google" id="ProtNLM"/>
    </source>
</evidence>
<feature type="signal peptide" evidence="1">
    <location>
        <begin position="1"/>
        <end position="26"/>
    </location>
</feature>
<accession>A0A975C1J6</accession>
<keyword evidence="3" id="KW-1185">Reference proteome</keyword>